<comment type="subcellular location">
    <subcellularLocation>
        <location evidence="1">Cell membrane</location>
        <topology evidence="1">Multi-pass membrane protein</topology>
    </subcellularLocation>
</comment>
<dbReference type="CDD" id="cd18547">
    <property type="entry name" value="ABC_6TM_Tm288_like"/>
    <property type="match status" value="1"/>
</dbReference>
<dbReference type="PROSITE" id="PS50929">
    <property type="entry name" value="ABC_TM1F"/>
    <property type="match status" value="1"/>
</dbReference>
<dbReference type="Gene3D" id="1.20.1560.10">
    <property type="entry name" value="ABC transporter type 1, transmembrane domain"/>
    <property type="match status" value="1"/>
</dbReference>
<feature type="transmembrane region" description="Helical" evidence="9">
    <location>
        <begin position="138"/>
        <end position="158"/>
    </location>
</feature>
<organism evidence="12 13">
    <name type="scientific">Propionispira arboris</name>
    <dbReference type="NCBI Taxonomy" id="84035"/>
    <lineage>
        <taxon>Bacteria</taxon>
        <taxon>Bacillati</taxon>
        <taxon>Bacillota</taxon>
        <taxon>Negativicutes</taxon>
        <taxon>Selenomonadales</taxon>
        <taxon>Selenomonadaceae</taxon>
        <taxon>Propionispira</taxon>
    </lineage>
</organism>
<dbReference type="InterPro" id="IPR039421">
    <property type="entry name" value="Type_1_exporter"/>
</dbReference>
<proteinExistence type="predicted"/>
<evidence type="ECO:0000256" key="4">
    <source>
        <dbReference type="ARBA" id="ARBA00022692"/>
    </source>
</evidence>
<dbReference type="GO" id="GO:0005524">
    <property type="term" value="F:ATP binding"/>
    <property type="evidence" value="ECO:0007669"/>
    <property type="project" value="UniProtKB-KW"/>
</dbReference>
<dbReference type="EMBL" id="FNZK01000016">
    <property type="protein sequence ID" value="SEJ75560.1"/>
    <property type="molecule type" value="Genomic_DNA"/>
</dbReference>
<evidence type="ECO:0000313" key="13">
    <source>
        <dbReference type="Proteomes" id="UP000199662"/>
    </source>
</evidence>
<dbReference type="InterPro" id="IPR017871">
    <property type="entry name" value="ABC_transporter-like_CS"/>
</dbReference>
<feature type="transmembrane region" description="Helical" evidence="9">
    <location>
        <begin position="61"/>
        <end position="83"/>
    </location>
</feature>
<keyword evidence="2" id="KW-0813">Transport</keyword>
<name>A0A1H7BMU2_9FIRM</name>
<dbReference type="RefSeq" id="WP_091833276.1">
    <property type="nucleotide sequence ID" value="NZ_FNZK01000016.1"/>
</dbReference>
<keyword evidence="4 9" id="KW-0812">Transmembrane</keyword>
<evidence type="ECO:0000256" key="6">
    <source>
        <dbReference type="ARBA" id="ARBA00022840"/>
    </source>
</evidence>
<evidence type="ECO:0000256" key="9">
    <source>
        <dbReference type="SAM" id="Phobius"/>
    </source>
</evidence>
<protein>
    <submittedName>
        <fullName evidence="12">ATP-binding cassette, subfamily B</fullName>
    </submittedName>
</protein>
<dbReference type="InterPro" id="IPR011527">
    <property type="entry name" value="ABC1_TM_dom"/>
</dbReference>
<dbReference type="AlphaFoldDB" id="A0A1H7BMU2"/>
<dbReference type="Pfam" id="PF00005">
    <property type="entry name" value="ABC_tran"/>
    <property type="match status" value="1"/>
</dbReference>
<dbReference type="GO" id="GO:0005886">
    <property type="term" value="C:plasma membrane"/>
    <property type="evidence" value="ECO:0007669"/>
    <property type="project" value="UniProtKB-SubCell"/>
</dbReference>
<gene>
    <name evidence="12" type="ORF">SAMN05660742_11628</name>
</gene>
<evidence type="ECO:0000256" key="1">
    <source>
        <dbReference type="ARBA" id="ARBA00004651"/>
    </source>
</evidence>
<keyword evidence="8 9" id="KW-0472">Membrane</keyword>
<feature type="domain" description="ABC transporter" evidence="10">
    <location>
        <begin position="339"/>
        <end position="573"/>
    </location>
</feature>
<dbReference type="PANTHER" id="PTHR43394">
    <property type="entry name" value="ATP-DEPENDENT PERMEASE MDL1, MITOCHONDRIAL"/>
    <property type="match status" value="1"/>
</dbReference>
<dbReference type="InterPro" id="IPR027417">
    <property type="entry name" value="P-loop_NTPase"/>
</dbReference>
<dbReference type="STRING" id="84035.SAMN05660742_11628"/>
<dbReference type="Pfam" id="PF00664">
    <property type="entry name" value="ABC_membrane"/>
    <property type="match status" value="1"/>
</dbReference>
<keyword evidence="6 12" id="KW-0067">ATP-binding</keyword>
<dbReference type="CDD" id="cd03254">
    <property type="entry name" value="ABCC_Glucan_exporter_like"/>
    <property type="match status" value="1"/>
</dbReference>
<dbReference type="SMART" id="SM00382">
    <property type="entry name" value="AAA"/>
    <property type="match status" value="1"/>
</dbReference>
<evidence type="ECO:0000313" key="12">
    <source>
        <dbReference type="EMBL" id="SEJ75560.1"/>
    </source>
</evidence>
<dbReference type="InterPro" id="IPR003593">
    <property type="entry name" value="AAA+_ATPase"/>
</dbReference>
<reference evidence="12 13" key="1">
    <citation type="submission" date="2016-10" db="EMBL/GenBank/DDBJ databases">
        <authorList>
            <person name="de Groot N.N."/>
        </authorList>
    </citation>
    <scope>NUCLEOTIDE SEQUENCE [LARGE SCALE GENOMIC DNA]</scope>
    <source>
        <strain evidence="12 13">DSM 2179</strain>
    </source>
</reference>
<keyword evidence="7 9" id="KW-1133">Transmembrane helix</keyword>
<dbReference type="InterPro" id="IPR003439">
    <property type="entry name" value="ABC_transporter-like_ATP-bd"/>
</dbReference>
<evidence type="ECO:0000256" key="5">
    <source>
        <dbReference type="ARBA" id="ARBA00022741"/>
    </source>
</evidence>
<dbReference type="PANTHER" id="PTHR43394:SF1">
    <property type="entry name" value="ATP-BINDING CASSETTE SUB-FAMILY B MEMBER 10, MITOCHONDRIAL"/>
    <property type="match status" value="1"/>
</dbReference>
<dbReference type="GO" id="GO:0016887">
    <property type="term" value="F:ATP hydrolysis activity"/>
    <property type="evidence" value="ECO:0007669"/>
    <property type="project" value="InterPro"/>
</dbReference>
<dbReference type="SUPFAM" id="SSF90123">
    <property type="entry name" value="ABC transporter transmembrane region"/>
    <property type="match status" value="1"/>
</dbReference>
<dbReference type="Proteomes" id="UP000199662">
    <property type="component" value="Unassembled WGS sequence"/>
</dbReference>
<dbReference type="PROSITE" id="PS50893">
    <property type="entry name" value="ABC_TRANSPORTER_2"/>
    <property type="match status" value="1"/>
</dbReference>
<evidence type="ECO:0000259" key="10">
    <source>
        <dbReference type="PROSITE" id="PS50893"/>
    </source>
</evidence>
<dbReference type="FunFam" id="1.20.1560.10:FF:000011">
    <property type="entry name" value="Multidrug ABC transporter ATP-binding protein"/>
    <property type="match status" value="1"/>
</dbReference>
<dbReference type="FunFam" id="3.40.50.300:FF:000287">
    <property type="entry name" value="Multidrug ABC transporter ATP-binding protein"/>
    <property type="match status" value="1"/>
</dbReference>
<evidence type="ECO:0000256" key="2">
    <source>
        <dbReference type="ARBA" id="ARBA00022448"/>
    </source>
</evidence>
<dbReference type="GO" id="GO:0015421">
    <property type="term" value="F:ABC-type oligopeptide transporter activity"/>
    <property type="evidence" value="ECO:0007669"/>
    <property type="project" value="TreeGrafter"/>
</dbReference>
<feature type="domain" description="ABC transmembrane type-1" evidence="11">
    <location>
        <begin position="21"/>
        <end position="305"/>
    </location>
</feature>
<evidence type="ECO:0000256" key="3">
    <source>
        <dbReference type="ARBA" id="ARBA00022475"/>
    </source>
</evidence>
<evidence type="ECO:0000256" key="7">
    <source>
        <dbReference type="ARBA" id="ARBA00022989"/>
    </source>
</evidence>
<keyword evidence="13" id="KW-1185">Reference proteome</keyword>
<evidence type="ECO:0000256" key="8">
    <source>
        <dbReference type="ARBA" id="ARBA00023136"/>
    </source>
</evidence>
<dbReference type="SUPFAM" id="SSF52540">
    <property type="entry name" value="P-loop containing nucleoside triphosphate hydrolases"/>
    <property type="match status" value="1"/>
</dbReference>
<dbReference type="PROSITE" id="PS00211">
    <property type="entry name" value="ABC_TRANSPORTER_1"/>
    <property type="match status" value="1"/>
</dbReference>
<feature type="transmembrane region" description="Helical" evidence="9">
    <location>
        <begin position="164"/>
        <end position="181"/>
    </location>
</feature>
<dbReference type="InterPro" id="IPR036640">
    <property type="entry name" value="ABC1_TM_sf"/>
</dbReference>
<evidence type="ECO:0000259" key="11">
    <source>
        <dbReference type="PROSITE" id="PS50929"/>
    </source>
</evidence>
<accession>A0A1H7BMU2</accession>
<dbReference type="Gene3D" id="3.40.50.300">
    <property type="entry name" value="P-loop containing nucleotide triphosphate hydrolases"/>
    <property type="match status" value="1"/>
</dbReference>
<keyword evidence="3" id="KW-1003">Cell membrane</keyword>
<keyword evidence="5" id="KW-0547">Nucleotide-binding</keyword>
<feature type="transmembrane region" description="Helical" evidence="9">
    <location>
        <begin position="21"/>
        <end position="41"/>
    </location>
</feature>
<sequence>MNTNSMRRVFIYIAKYKKYMILSILSAIVSVIASLLGPMFIGQAVDYMIGTNQVDFDSVRWILMILVLVYSINSLFGWSLTYFTNKVSYQTVNAMRHELFEKINKLSLQFYDRNSHGDIVSRFVNDIDIISDGMVQGIANMLTGIITIFGAISFMLYISGSMTLVVLLSAPVAYFVARFITKRSQKLFKAQAKCLGALNGYAEEVISEQKLVKAFTYEERSFIEFQKMNDDLYQMGVKSQFYGSLTNPTTRLVNNITYGVISVIGSILAISGQITVGDIASFLIYSNLFAKPFNDITGIFTQIQSALASAQRIFHILDRQEEVQDQVSAIQLEHSQGNIEFKNVYFSYTEGNPLIRDFNLTVSPGTHIAIVGHTGAGKTTLVNLLMRFYEIDQGSIIVDDVDIKNVTRDSLRRNFGMVLQDTWLFAGTIRDNIAYGVENTSEADVIAAAKASDAHSFIRRLPKGYDTLITDEGANLSQGQKQLLTIARVMLVNPAMLILDEATSSIDTRTELRIQKAFSKMLEGRTSFVIAHRLSTIKEADVILVMDQGSIVEKGNHEELLSENGTYAKLYNSQFAHELEA</sequence>